<organism evidence="1 2">
    <name type="scientific">Smallanthus sonchifolius</name>
    <dbReference type="NCBI Taxonomy" id="185202"/>
    <lineage>
        <taxon>Eukaryota</taxon>
        <taxon>Viridiplantae</taxon>
        <taxon>Streptophyta</taxon>
        <taxon>Embryophyta</taxon>
        <taxon>Tracheophyta</taxon>
        <taxon>Spermatophyta</taxon>
        <taxon>Magnoliopsida</taxon>
        <taxon>eudicotyledons</taxon>
        <taxon>Gunneridae</taxon>
        <taxon>Pentapetalae</taxon>
        <taxon>asterids</taxon>
        <taxon>campanulids</taxon>
        <taxon>Asterales</taxon>
        <taxon>Asteraceae</taxon>
        <taxon>Asteroideae</taxon>
        <taxon>Heliantheae alliance</taxon>
        <taxon>Millerieae</taxon>
        <taxon>Smallanthus</taxon>
    </lineage>
</organism>
<sequence length="105" mass="11556">MLSSVLHYGHAAAPNDRTLQDGDMALLDMGAEFHFYGSDITCSFPVNGKFTSNQRLIYNAVLDAHDAVISSMKAGVNWVDMHKLAEKIILQMLKKGSSLLVTLMK</sequence>
<accession>A0ACB9I3T4</accession>
<gene>
    <name evidence="1" type="ORF">L1987_31014</name>
</gene>
<keyword evidence="2" id="KW-1185">Reference proteome</keyword>
<reference evidence="1 2" key="2">
    <citation type="journal article" date="2022" name="Mol. Ecol. Resour.">
        <title>The genomes of chicory, endive, great burdock and yacon provide insights into Asteraceae paleo-polyploidization history and plant inulin production.</title>
        <authorList>
            <person name="Fan W."/>
            <person name="Wang S."/>
            <person name="Wang H."/>
            <person name="Wang A."/>
            <person name="Jiang F."/>
            <person name="Liu H."/>
            <person name="Zhao H."/>
            <person name="Xu D."/>
            <person name="Zhang Y."/>
        </authorList>
    </citation>
    <scope>NUCLEOTIDE SEQUENCE [LARGE SCALE GENOMIC DNA]</scope>
    <source>
        <strain evidence="2">cv. Yunnan</strain>
        <tissue evidence="1">Leaves</tissue>
    </source>
</reference>
<protein>
    <submittedName>
        <fullName evidence="1">Uncharacterized protein</fullName>
    </submittedName>
</protein>
<evidence type="ECO:0000313" key="2">
    <source>
        <dbReference type="Proteomes" id="UP001056120"/>
    </source>
</evidence>
<proteinExistence type="predicted"/>
<dbReference type="EMBL" id="CM042027">
    <property type="protein sequence ID" value="KAI3802869.1"/>
    <property type="molecule type" value="Genomic_DNA"/>
</dbReference>
<dbReference type="Proteomes" id="UP001056120">
    <property type="component" value="Linkage Group LG10"/>
</dbReference>
<name>A0ACB9I3T4_9ASTR</name>
<evidence type="ECO:0000313" key="1">
    <source>
        <dbReference type="EMBL" id="KAI3802869.1"/>
    </source>
</evidence>
<reference evidence="2" key="1">
    <citation type="journal article" date="2022" name="Mol. Ecol. Resour.">
        <title>The genomes of chicory, endive, great burdock and yacon provide insights into Asteraceae palaeo-polyploidization history and plant inulin production.</title>
        <authorList>
            <person name="Fan W."/>
            <person name="Wang S."/>
            <person name="Wang H."/>
            <person name="Wang A."/>
            <person name="Jiang F."/>
            <person name="Liu H."/>
            <person name="Zhao H."/>
            <person name="Xu D."/>
            <person name="Zhang Y."/>
        </authorList>
    </citation>
    <scope>NUCLEOTIDE SEQUENCE [LARGE SCALE GENOMIC DNA]</scope>
    <source>
        <strain evidence="2">cv. Yunnan</strain>
    </source>
</reference>
<comment type="caution">
    <text evidence="1">The sequence shown here is derived from an EMBL/GenBank/DDBJ whole genome shotgun (WGS) entry which is preliminary data.</text>
</comment>